<comment type="caution">
    <text evidence="3">The sequence shown here is derived from an EMBL/GenBank/DDBJ whole genome shotgun (WGS) entry which is preliminary data.</text>
</comment>
<feature type="compositionally biased region" description="Basic and acidic residues" evidence="1">
    <location>
        <begin position="369"/>
        <end position="382"/>
    </location>
</feature>
<dbReference type="GO" id="GO:0016887">
    <property type="term" value="F:ATP hydrolysis activity"/>
    <property type="evidence" value="ECO:0007669"/>
    <property type="project" value="InterPro"/>
</dbReference>
<feature type="region of interest" description="Disordered" evidence="1">
    <location>
        <begin position="566"/>
        <end position="801"/>
    </location>
</feature>
<feature type="region of interest" description="Disordered" evidence="1">
    <location>
        <begin position="1187"/>
        <end position="1241"/>
    </location>
</feature>
<feature type="compositionally biased region" description="Basic and acidic residues" evidence="1">
    <location>
        <begin position="1510"/>
        <end position="1521"/>
    </location>
</feature>
<feature type="compositionally biased region" description="Basic and acidic residues" evidence="1">
    <location>
        <begin position="447"/>
        <end position="464"/>
    </location>
</feature>
<protein>
    <recommendedName>
        <fullName evidence="2">AAA+ ATPase domain-containing protein</fullName>
    </recommendedName>
</protein>
<dbReference type="SUPFAM" id="SSF52540">
    <property type="entry name" value="P-loop containing nucleoside triphosphate hydrolases"/>
    <property type="match status" value="1"/>
</dbReference>
<feature type="compositionally biased region" description="Basic residues" evidence="1">
    <location>
        <begin position="67"/>
        <end position="76"/>
    </location>
</feature>
<organism evidence="3 4">
    <name type="scientific">Petrolisthes manimaculis</name>
    <dbReference type="NCBI Taxonomy" id="1843537"/>
    <lineage>
        <taxon>Eukaryota</taxon>
        <taxon>Metazoa</taxon>
        <taxon>Ecdysozoa</taxon>
        <taxon>Arthropoda</taxon>
        <taxon>Crustacea</taxon>
        <taxon>Multicrustacea</taxon>
        <taxon>Malacostraca</taxon>
        <taxon>Eumalacostraca</taxon>
        <taxon>Eucarida</taxon>
        <taxon>Decapoda</taxon>
        <taxon>Pleocyemata</taxon>
        <taxon>Anomura</taxon>
        <taxon>Galatheoidea</taxon>
        <taxon>Porcellanidae</taxon>
        <taxon>Petrolisthes</taxon>
    </lineage>
</organism>
<feature type="region of interest" description="Disordered" evidence="1">
    <location>
        <begin position="369"/>
        <end position="397"/>
    </location>
</feature>
<feature type="compositionally biased region" description="Polar residues" evidence="1">
    <location>
        <begin position="434"/>
        <end position="446"/>
    </location>
</feature>
<dbReference type="InterPro" id="IPR003959">
    <property type="entry name" value="ATPase_AAA_core"/>
</dbReference>
<feature type="compositionally biased region" description="Basic residues" evidence="1">
    <location>
        <begin position="734"/>
        <end position="747"/>
    </location>
</feature>
<dbReference type="GO" id="GO:0005634">
    <property type="term" value="C:nucleus"/>
    <property type="evidence" value="ECO:0007669"/>
    <property type="project" value="TreeGrafter"/>
</dbReference>
<feature type="compositionally biased region" description="Acidic residues" evidence="1">
    <location>
        <begin position="1585"/>
        <end position="1601"/>
    </location>
</feature>
<feature type="compositionally biased region" description="Polar residues" evidence="1">
    <location>
        <begin position="521"/>
        <end position="530"/>
    </location>
</feature>
<feature type="compositionally biased region" description="Basic residues" evidence="1">
    <location>
        <begin position="177"/>
        <end position="187"/>
    </location>
</feature>
<feature type="compositionally biased region" description="Basic and acidic residues" evidence="1">
    <location>
        <begin position="80"/>
        <end position="99"/>
    </location>
</feature>
<dbReference type="InterPro" id="IPR003593">
    <property type="entry name" value="AAA+_ATPase"/>
</dbReference>
<feature type="compositionally biased region" description="Polar residues" evidence="1">
    <location>
        <begin position="588"/>
        <end position="616"/>
    </location>
</feature>
<name>A0AAE1NZS3_9EUCA</name>
<evidence type="ECO:0000256" key="1">
    <source>
        <dbReference type="SAM" id="MobiDB-lite"/>
    </source>
</evidence>
<feature type="compositionally biased region" description="Basic and acidic residues" evidence="1">
    <location>
        <begin position="759"/>
        <end position="772"/>
    </location>
</feature>
<reference evidence="3" key="1">
    <citation type="submission" date="2023-11" db="EMBL/GenBank/DDBJ databases">
        <title>Genome assemblies of two species of porcelain crab, Petrolisthes cinctipes and Petrolisthes manimaculis (Anomura: Porcellanidae).</title>
        <authorList>
            <person name="Angst P."/>
        </authorList>
    </citation>
    <scope>NUCLEOTIDE SEQUENCE</scope>
    <source>
        <strain evidence="3">PB745_02</strain>
        <tissue evidence="3">Gill</tissue>
    </source>
</reference>
<dbReference type="PANTHER" id="PTHR23389:SF21">
    <property type="entry name" value="ATPASE FAMILY AAA DOMAIN-CONTAINING PROTEIN 5"/>
    <property type="match status" value="1"/>
</dbReference>
<keyword evidence="4" id="KW-1185">Reference proteome</keyword>
<evidence type="ECO:0000313" key="4">
    <source>
        <dbReference type="Proteomes" id="UP001292094"/>
    </source>
</evidence>
<feature type="region of interest" description="Disordered" evidence="1">
    <location>
        <begin position="434"/>
        <end position="485"/>
    </location>
</feature>
<gene>
    <name evidence="3" type="ORF">Pmani_028603</name>
</gene>
<feature type="compositionally biased region" description="Basic and acidic residues" evidence="1">
    <location>
        <begin position="574"/>
        <end position="583"/>
    </location>
</feature>
<accession>A0AAE1NZS3</accession>
<evidence type="ECO:0000313" key="3">
    <source>
        <dbReference type="EMBL" id="KAK4299098.1"/>
    </source>
</evidence>
<feature type="region of interest" description="Disordered" evidence="1">
    <location>
        <begin position="1563"/>
        <end position="1610"/>
    </location>
</feature>
<dbReference type="GO" id="GO:0061860">
    <property type="term" value="F:DNA clamp unloader activity"/>
    <property type="evidence" value="ECO:0007669"/>
    <property type="project" value="TreeGrafter"/>
</dbReference>
<feature type="compositionally biased region" description="Basic and acidic residues" evidence="1">
    <location>
        <begin position="785"/>
        <end position="800"/>
    </location>
</feature>
<dbReference type="InterPro" id="IPR027417">
    <property type="entry name" value="P-loop_NTPase"/>
</dbReference>
<feature type="compositionally biased region" description="Polar residues" evidence="1">
    <location>
        <begin position="140"/>
        <end position="158"/>
    </location>
</feature>
<feature type="compositionally biased region" description="Basic and acidic residues" evidence="1">
    <location>
        <begin position="935"/>
        <end position="949"/>
    </location>
</feature>
<dbReference type="Gene3D" id="3.40.50.300">
    <property type="entry name" value="P-loop containing nucleotide triphosphate hydrolases"/>
    <property type="match status" value="1"/>
</dbReference>
<dbReference type="SMART" id="SM00382">
    <property type="entry name" value="AAA"/>
    <property type="match status" value="1"/>
</dbReference>
<dbReference type="GO" id="GO:0003677">
    <property type="term" value="F:DNA binding"/>
    <property type="evidence" value="ECO:0007669"/>
    <property type="project" value="TreeGrafter"/>
</dbReference>
<proteinExistence type="predicted"/>
<dbReference type="Proteomes" id="UP001292094">
    <property type="component" value="Unassembled WGS sequence"/>
</dbReference>
<feature type="compositionally biased region" description="Basic residues" evidence="1">
    <location>
        <begin position="1221"/>
        <end position="1230"/>
    </location>
</feature>
<feature type="compositionally biased region" description="Basic and acidic residues" evidence="1">
    <location>
        <begin position="1968"/>
        <end position="1984"/>
    </location>
</feature>
<sequence>MPHPIHDASSPARGQRTIQSFFKTCHTPILVENTEKVKVTVNKNEDENNRNVLDVVDITVKEPIKTKKATSKKTKIPKQTLEEKDNEKRKLLSKSKDVKKERKVIVKKKKKVKACKTESSDEAELDISDTDVEVQRIIRTKQSISSRKTKTTVSQNPGKNKDESIKEESSCSTKNSKPGKTKFKSGNKKNIGTFGEIISEKSEEILCLHNGNDVKTPGVDCNEEIYLTKPSGNMIPENSKDTLQKGNLNTTKSEVIVIDVQTKNDSSPSEAKKEKKNAFAFLMANRHKQSEAIKQISEDDTNIKGECSEKDECANKNKSANFTSPNSSLEDFQRTCSTSALRAVRVLPRDFSKIEDDLKMINCKIHDVCDSSSSDSDRHNNEDVNSSLQDFDITPENRHKRIIETNGTQKGISAKNNNIKKTVVSKAKPTFQLDVTKQSLQKPSSVTEERRKKMSEPKNKIEKRGVKRKLCAADESGSTETVTDSFEVEKDSLNGVAQKNLCDSLIKKNDYHRDSKKKRTSSNATQNENTEPVFGDDTTDSDSQVKEVIGVPVGLPAMKKMIIVSDESEEEDTESSKFREGLHKTKQVLVNNSTKTQETKASCRSLKTNSITSKTQMKAVKTVMHNSSESKGSNEIEIRDAENVPTRKSLRKRIIPMSDDSADDSEIPDSRETPCEKNKELLVNDATNTHEKKKKANSKLSKTKNTAPKTQNKNGKITNCISSDKESNTPNVQIKKKSVRTKSRKRIISLSEESEDDDTAKPSEDLCRKKSVPDQISNDDDDDDERKGKEMCNKSLESPKTKGISSFFKKISQEQMSEARNRNLIKVKVDVHASFDGSCISRKNGKIGSKQDLKGLESEIQDSPSIPERRKISQRRKSSKQFHEVEDLNKIELLEQIPIPPSPVKKDNTIVNGAKECSKKVAEGITENKPPYVDLHSKGKSFDEKKENDPVTLETHTNVNEKKVSGGKSNNDNMEQEEIDVITEENKENHVLDDSIVRRSLRQKQPKSLAVKTKKISRKDTTAAAVKHCSSTPVPGKRETITGNISSSDLEVEKTISNTSSPTSSSDMNDDEKENCGQYTSILINKPGKLRLRLRRIQLPSQAIKRKRKTLGLKQENSNEALAIKQKARKLVQKAKGNRITNKKKSKTLSKKCKMFVDTSVFPVISPTQVNIALVNEEHVIGEPSRKVNTATKQTKKKKTTKVISLKPPPPEALKNNQGKGIKKVSKVSKKKDESPVDDEVPLVRKSSRQAARKETKVQYIDTIDLEEPEKKTSKSFKGEKSIKGKELAPIFCKKPKSLVSVELVKVVSLSPSKLKARQDFLQSGVPEELKKQISMEKSQDELCSWPPFPDVSHVQQKNDDDPLWSLDSPDILNNPECDYIPSIVNLKKPIFKSSIESLIESSPQKISEVKKRNLLAPNLDLSDIASLLMIIKGNNPQFPVYSIFKKYYDLKKESVLTYRKELDKEKGAVITIDDEDSPKRKKRKRKGNPESDSKQKRSKLSRNNSNPVCDKKVQENEKSNLWHEKTPYTWSQVFGPKSSSMIIGNNGNVKKLKNWLNDWKKKYQVQPTKQKSRKKKKPSKGDFMESDESSSYEDAEDEDPNTYLLTGPPGTGKTSTVFALAAELGYKVLEVNASSRRPGRQVMSQLAEATQSHSVNNTPNQTMNTFSNFFANKSKATMAKSVKKALKNKNEVSQQGVQDQDKKKGVSLILFEDIDVIFDEWDEGFMSTVNSLIATAKTPIILTISHPTPSVLARIKGHYEEMKFEPPPVNLIAQHMQLVCLANGYHICQEDVESLVQVNDGDIRRCLLDLQLFALSGSSITSCHCGIQTKTSDNTEIITMNENGAVKDMLLADVFPDTTNTLPKEPVFVKLYKANVSTKCLVVEERSNETEDTEYNLDLNNRLQNIKGDHWSIFERNLPFLLPFPLMEREKSTTKYPIDPNDPILKSSKLWERHNWLSLDDDDEETETVHKAEPEKERQEKHQLPQSVEEVSRQCLESLASLYETYTELDIFETSHVITHPMKEIKEQGWWVRQPTAGLSDSHNNPHPYWAPYDVIDDMTHDLGRRALTYCNRNITSALSSVSAGDWSQFCLTVESLENKSRNNTLGNVIKRERTVLSSVWNQLPLGIQLNRSPVVDYLAWVRSLVRQHELLAALNKKRCGRRIICYLTQSSWNITPNDRLTLANALTI</sequence>
<dbReference type="EMBL" id="JAWZYT010003301">
    <property type="protein sequence ID" value="KAK4299098.1"/>
    <property type="molecule type" value="Genomic_DNA"/>
</dbReference>
<feature type="region of interest" description="Disordered" evidence="1">
    <location>
        <begin position="1474"/>
        <end position="1521"/>
    </location>
</feature>
<dbReference type="PANTHER" id="PTHR23389">
    <property type="entry name" value="CHROMOSOME TRANSMISSION FIDELITY FACTOR 18"/>
    <property type="match status" value="1"/>
</dbReference>
<feature type="region of interest" description="Disordered" evidence="1">
    <location>
        <begin position="67"/>
        <end position="99"/>
    </location>
</feature>
<feature type="region of interest" description="Disordered" evidence="1">
    <location>
        <begin position="994"/>
        <end position="1074"/>
    </location>
</feature>
<evidence type="ECO:0000259" key="2">
    <source>
        <dbReference type="SMART" id="SM00382"/>
    </source>
</evidence>
<feature type="region of interest" description="Disordered" evidence="1">
    <location>
        <begin position="140"/>
        <end position="189"/>
    </location>
</feature>
<feature type="domain" description="AAA+ ATPase" evidence="2">
    <location>
        <begin position="1600"/>
        <end position="1767"/>
    </location>
</feature>
<feature type="compositionally biased region" description="Basic and acidic residues" evidence="1">
    <location>
        <begin position="159"/>
        <end position="169"/>
    </location>
</feature>
<feature type="region of interest" description="Disordered" evidence="1">
    <location>
        <begin position="841"/>
        <end position="883"/>
    </location>
</feature>
<feature type="compositionally biased region" description="Basic and acidic residues" evidence="1">
    <location>
        <begin position="632"/>
        <end position="642"/>
    </location>
</feature>
<feature type="compositionally biased region" description="Low complexity" evidence="1">
    <location>
        <begin position="1055"/>
        <end position="1066"/>
    </location>
</feature>
<feature type="region of interest" description="Disordered" evidence="1">
    <location>
        <begin position="1963"/>
        <end position="1989"/>
    </location>
</feature>
<feature type="compositionally biased region" description="Polar residues" evidence="1">
    <location>
        <begin position="707"/>
        <end position="732"/>
    </location>
</feature>
<feature type="region of interest" description="Disordered" evidence="1">
    <location>
        <begin position="928"/>
        <end position="973"/>
    </location>
</feature>
<dbReference type="Pfam" id="PF00004">
    <property type="entry name" value="AAA"/>
    <property type="match status" value="1"/>
</dbReference>
<feature type="compositionally biased region" description="Basic and acidic residues" evidence="1">
    <location>
        <begin position="668"/>
        <end position="682"/>
    </location>
</feature>
<dbReference type="GO" id="GO:0005524">
    <property type="term" value="F:ATP binding"/>
    <property type="evidence" value="ECO:0007669"/>
    <property type="project" value="InterPro"/>
</dbReference>
<feature type="region of interest" description="Disordered" evidence="1">
    <location>
        <begin position="511"/>
        <end position="546"/>
    </location>
</feature>